<feature type="transmembrane region" description="Helical" evidence="1">
    <location>
        <begin position="188"/>
        <end position="206"/>
    </location>
</feature>
<feature type="transmembrane region" description="Helical" evidence="1">
    <location>
        <begin position="109"/>
        <end position="135"/>
    </location>
</feature>
<keyword evidence="3" id="KW-1185">Reference proteome</keyword>
<feature type="transmembrane region" description="Helical" evidence="1">
    <location>
        <begin position="6"/>
        <end position="26"/>
    </location>
</feature>
<evidence type="ECO:0000313" key="2">
    <source>
        <dbReference type="EMBL" id="KAK1754102.1"/>
    </source>
</evidence>
<gene>
    <name evidence="2" type="ORF">QBC47DRAFT_385665</name>
</gene>
<evidence type="ECO:0000256" key="1">
    <source>
        <dbReference type="SAM" id="Phobius"/>
    </source>
</evidence>
<organism evidence="2 3">
    <name type="scientific">Echria macrotheca</name>
    <dbReference type="NCBI Taxonomy" id="438768"/>
    <lineage>
        <taxon>Eukaryota</taxon>
        <taxon>Fungi</taxon>
        <taxon>Dikarya</taxon>
        <taxon>Ascomycota</taxon>
        <taxon>Pezizomycotina</taxon>
        <taxon>Sordariomycetes</taxon>
        <taxon>Sordariomycetidae</taxon>
        <taxon>Sordariales</taxon>
        <taxon>Schizotheciaceae</taxon>
        <taxon>Echria</taxon>
    </lineage>
</organism>
<comment type="caution">
    <text evidence="2">The sequence shown here is derived from an EMBL/GenBank/DDBJ whole genome shotgun (WGS) entry which is preliminary data.</text>
</comment>
<dbReference type="AlphaFoldDB" id="A0AAJ0BC87"/>
<dbReference type="Proteomes" id="UP001239445">
    <property type="component" value="Unassembled WGS sequence"/>
</dbReference>
<keyword evidence="1" id="KW-0472">Membrane</keyword>
<protein>
    <submittedName>
        <fullName evidence="2">Uncharacterized protein</fullName>
    </submittedName>
</protein>
<feature type="transmembrane region" description="Helical" evidence="1">
    <location>
        <begin position="77"/>
        <end position="97"/>
    </location>
</feature>
<dbReference type="EMBL" id="MU839836">
    <property type="protein sequence ID" value="KAK1754102.1"/>
    <property type="molecule type" value="Genomic_DNA"/>
</dbReference>
<accession>A0AAJ0BC87</accession>
<feature type="transmembrane region" description="Helical" evidence="1">
    <location>
        <begin position="141"/>
        <end position="162"/>
    </location>
</feature>
<proteinExistence type="predicted"/>
<name>A0AAJ0BC87_9PEZI</name>
<keyword evidence="1" id="KW-0812">Transmembrane</keyword>
<sequence>MQDGISAAQIWQALAAFATSLFYSLLRFMLFTFPGKRGKRLRFQSLWVPWFLLGLFSWLLLLPLALTSSLLPENSAIQIQMLNICGSSSSLKVIVLIEWLHIYWLQTYWLYLRLVTTIGVFVLLLMLSLGVWQLTQRGPEFVWAAPASLHIMIIMVSGRLYVGREISQEPFGTSQKPFGTRKKSFRNWFGLWMATNFAAVVVPVVAACLQVGWLHLAQCSLGMVSVWVYLWRRLLRANNAESADRSTPMDSRTSPTSVLTDITRNDSTFCDNTFEMGTKLGDEGAISPRCVHVSTASRVWWDGNGYGHGG</sequence>
<keyword evidence="1" id="KW-1133">Transmembrane helix</keyword>
<evidence type="ECO:0000313" key="3">
    <source>
        <dbReference type="Proteomes" id="UP001239445"/>
    </source>
</evidence>
<reference evidence="2" key="1">
    <citation type="submission" date="2023-06" db="EMBL/GenBank/DDBJ databases">
        <title>Genome-scale phylogeny and comparative genomics of the fungal order Sordariales.</title>
        <authorList>
            <consortium name="Lawrence Berkeley National Laboratory"/>
            <person name="Hensen N."/>
            <person name="Bonometti L."/>
            <person name="Westerberg I."/>
            <person name="Brannstrom I.O."/>
            <person name="Guillou S."/>
            <person name="Cros-Aarteil S."/>
            <person name="Calhoun S."/>
            <person name="Haridas S."/>
            <person name="Kuo A."/>
            <person name="Mondo S."/>
            <person name="Pangilinan J."/>
            <person name="Riley R."/>
            <person name="Labutti K."/>
            <person name="Andreopoulos B."/>
            <person name="Lipzen A."/>
            <person name="Chen C."/>
            <person name="Yanf M."/>
            <person name="Daum C."/>
            <person name="Ng V."/>
            <person name="Clum A."/>
            <person name="Steindorff A."/>
            <person name="Ohm R."/>
            <person name="Martin F."/>
            <person name="Silar P."/>
            <person name="Natvig D."/>
            <person name="Lalanne C."/>
            <person name="Gautier V."/>
            <person name="Ament-Velasquez S.L."/>
            <person name="Kruys A."/>
            <person name="Hutchinson M.I."/>
            <person name="Powell A.J."/>
            <person name="Barry K."/>
            <person name="Miller A.N."/>
            <person name="Grigoriev I.V."/>
            <person name="Debuchy R."/>
            <person name="Gladieux P."/>
            <person name="Thoren M.H."/>
            <person name="Johannesson H."/>
        </authorList>
    </citation>
    <scope>NUCLEOTIDE SEQUENCE</scope>
    <source>
        <strain evidence="2">PSN4</strain>
    </source>
</reference>
<feature type="transmembrane region" description="Helical" evidence="1">
    <location>
        <begin position="47"/>
        <end position="71"/>
    </location>
</feature>
<feature type="transmembrane region" description="Helical" evidence="1">
    <location>
        <begin position="212"/>
        <end position="231"/>
    </location>
</feature>